<dbReference type="OrthoDB" id="4897532at2759"/>
<evidence type="ECO:0000256" key="1">
    <source>
        <dbReference type="SAM" id="MobiDB-lite"/>
    </source>
</evidence>
<protein>
    <submittedName>
        <fullName evidence="2">Uncharacterized protein</fullName>
    </submittedName>
</protein>
<dbReference type="HOGENOM" id="CLU_500628_0_0_1"/>
<proteinExistence type="predicted"/>
<dbReference type="EMBL" id="ABDG02000029">
    <property type="protein sequence ID" value="EHK39386.1"/>
    <property type="molecule type" value="Genomic_DNA"/>
</dbReference>
<name>G9PC04_HYPAI</name>
<accession>G9PC04</accession>
<feature type="compositionally biased region" description="Basic and acidic residues" evidence="1">
    <location>
        <begin position="54"/>
        <end position="67"/>
    </location>
</feature>
<evidence type="ECO:0000313" key="2">
    <source>
        <dbReference type="EMBL" id="EHK39386.1"/>
    </source>
</evidence>
<gene>
    <name evidence="2" type="ORF">TRIATDRAFT_279171</name>
</gene>
<dbReference type="Proteomes" id="UP000005426">
    <property type="component" value="Unassembled WGS sequence"/>
</dbReference>
<evidence type="ECO:0000313" key="3">
    <source>
        <dbReference type="Proteomes" id="UP000005426"/>
    </source>
</evidence>
<sequence length="544" mass="61018">MPLRKHTKAPPRFTFVTPEFEGNEIRWLKTHSDAARSHAAYWGGPARRQWQTGKESEATKEDTPVHDTMMKKRARRRNANLQFYCFASETIQPHEVTRPKSTKAMSSKTEYEIANYPRCLPPLIPEGRASGAFSVDLTAFKFYSEDFIKRFVMVDNQDYPMILSSCLLLSYAHYMALTGCGTTTALLELKSQVMHRLSAEMSLSHGLLSPRCLTAIVALGAPIVCLLSRDLPHGLSIREYIDATLEEDYLCNEQSAAIAQCSLEEQIVHRHALSKLFLKTSANFQDADSLALLQYISNYINMHVSTPIYSWMLSNKISRSIALEATDRLYTPLEDVEKLFPTISCSQQCAIPEEWTSPITHRQADTIPTTHIEAQLLLLTSLVHTWLSTFLDKDNAMSALTDEILQKRVALRQRIESFEPATDNGSSEAEIIYECCRRAGLILLAVAEGKIPIHVAAKHVENKPSITKLLRMTDLPGLWGNHKGLLFWVAATLQFATARQCFPLLSTTLLAQLVQELSMSTACAEAAVNSLKRLKTFESLCCGL</sequence>
<organism evidence="2 3">
    <name type="scientific">Hypocrea atroviridis (strain ATCC 20476 / IMI 206040)</name>
    <name type="common">Trichoderma atroviride</name>
    <dbReference type="NCBI Taxonomy" id="452589"/>
    <lineage>
        <taxon>Eukaryota</taxon>
        <taxon>Fungi</taxon>
        <taxon>Dikarya</taxon>
        <taxon>Ascomycota</taxon>
        <taxon>Pezizomycotina</taxon>
        <taxon>Sordariomycetes</taxon>
        <taxon>Hypocreomycetidae</taxon>
        <taxon>Hypocreales</taxon>
        <taxon>Hypocreaceae</taxon>
        <taxon>Trichoderma</taxon>
    </lineage>
</organism>
<keyword evidence="3" id="KW-1185">Reference proteome</keyword>
<dbReference type="OMA" id="CFASETI"/>
<feature type="region of interest" description="Disordered" evidence="1">
    <location>
        <begin position="43"/>
        <end position="67"/>
    </location>
</feature>
<comment type="caution">
    <text evidence="2">The sequence shown here is derived from an EMBL/GenBank/DDBJ whole genome shotgun (WGS) entry which is preliminary data.</text>
</comment>
<dbReference type="AlphaFoldDB" id="G9PC04"/>
<reference evidence="2 3" key="1">
    <citation type="journal article" date="2011" name="Genome Biol.">
        <title>Comparative genome sequence analysis underscores mycoparasitism as the ancestral life style of Trichoderma.</title>
        <authorList>
            <person name="Kubicek C.P."/>
            <person name="Herrera-Estrella A."/>
            <person name="Seidl-Seiboth V."/>
            <person name="Martinez D.A."/>
            <person name="Druzhinina I.S."/>
            <person name="Thon M."/>
            <person name="Zeilinger S."/>
            <person name="Casas-Flores S."/>
            <person name="Horwitz B.A."/>
            <person name="Mukherjee P.K."/>
            <person name="Mukherjee M."/>
            <person name="Kredics L."/>
            <person name="Alcaraz L.D."/>
            <person name="Aerts A."/>
            <person name="Antal Z."/>
            <person name="Atanasova L."/>
            <person name="Cervantes-Badillo M.G."/>
            <person name="Challacombe J."/>
            <person name="Chertkov O."/>
            <person name="McCluskey K."/>
            <person name="Coulpier F."/>
            <person name="Deshpande N."/>
            <person name="von Doehren H."/>
            <person name="Ebbole D.J."/>
            <person name="Esquivel-Naranjo E.U."/>
            <person name="Fekete E."/>
            <person name="Flipphi M."/>
            <person name="Glaser F."/>
            <person name="Gomez-Rodriguez E.Y."/>
            <person name="Gruber S."/>
            <person name="Han C."/>
            <person name="Henrissat B."/>
            <person name="Hermosa R."/>
            <person name="Hernandez-Onate M."/>
            <person name="Karaffa L."/>
            <person name="Kosti I."/>
            <person name="Le Crom S."/>
            <person name="Lindquist E."/>
            <person name="Lucas S."/>
            <person name="Luebeck M."/>
            <person name="Luebeck P.S."/>
            <person name="Margeot A."/>
            <person name="Metz B."/>
            <person name="Misra M."/>
            <person name="Nevalainen H."/>
            <person name="Omann M."/>
            <person name="Packer N."/>
            <person name="Perrone G."/>
            <person name="Uresti-Rivera E.E."/>
            <person name="Salamov A."/>
            <person name="Schmoll M."/>
            <person name="Seiboth B."/>
            <person name="Shapiro H."/>
            <person name="Sukno S."/>
            <person name="Tamayo-Ramos J.A."/>
            <person name="Tisch D."/>
            <person name="Wiest A."/>
            <person name="Wilkinson H.H."/>
            <person name="Zhang M."/>
            <person name="Coutinho P.M."/>
            <person name="Kenerley C.M."/>
            <person name="Monte E."/>
            <person name="Baker S.E."/>
            <person name="Grigoriev I.V."/>
        </authorList>
    </citation>
    <scope>NUCLEOTIDE SEQUENCE [LARGE SCALE GENOMIC DNA]</scope>
    <source>
        <strain evidence="3">ATCC 20476 / IMI 206040</strain>
    </source>
</reference>